<dbReference type="PANTHER" id="PTHR35037:SF3">
    <property type="entry name" value="C-TERMINAL REGION OF AIDA-LIKE PROTEIN"/>
    <property type="match status" value="1"/>
</dbReference>
<dbReference type="Proteomes" id="UP000678276">
    <property type="component" value="Unassembled WGS sequence"/>
</dbReference>
<evidence type="ECO:0000313" key="5">
    <source>
        <dbReference type="Proteomes" id="UP000678276"/>
    </source>
</evidence>
<comment type="caution">
    <text evidence="4">The sequence shown here is derived from an EMBL/GenBank/DDBJ whole genome shotgun (WGS) entry which is preliminary data.</text>
</comment>
<keyword evidence="1 2" id="KW-0732">Signal</keyword>
<evidence type="ECO:0000313" key="4">
    <source>
        <dbReference type="EMBL" id="MBP0618055.1"/>
    </source>
</evidence>
<dbReference type="Gene3D" id="1.20.144.10">
    <property type="entry name" value="Phosphatidic acid phosphatase type 2/haloperoxidase"/>
    <property type="match status" value="1"/>
</dbReference>
<dbReference type="NCBIfam" id="TIGR01414">
    <property type="entry name" value="autotrans_barl"/>
    <property type="match status" value="1"/>
</dbReference>
<feature type="domain" description="Autotransporter" evidence="3">
    <location>
        <begin position="855"/>
        <end position="1128"/>
    </location>
</feature>
<reference evidence="4 5" key="1">
    <citation type="submission" date="2021-04" db="EMBL/GenBank/DDBJ databases">
        <title>Whole genome sequence of Jiella sp. KSK16Y-1.</title>
        <authorList>
            <person name="Tuo L."/>
        </authorList>
    </citation>
    <scope>NUCLEOTIDE SEQUENCE [LARGE SCALE GENOMIC DNA]</scope>
    <source>
        <strain evidence="4 5">KSK16Y-1</strain>
    </source>
</reference>
<sequence length="1128" mass="117816">MKLDRFAGLLLVGTALSGTPVMAQEIPTSPAVGFSNGRTTDDPSDLPYLMDSFVDLIEGDPSVMIRNYDLSAEITESRTEAQTLQAIHDDRTDQKYSVTNGLGVLTSLFLTGTGASSDGVTPDSLTHTTYATTTMADYEADINTLNSASWGSETFADGTATPLASAMNFLNNIVRANSSTEPSKRTYDRYTEDAFTSYPQYESKYQDYRADTNRDALTADDTADFVIPTYLSNYEVPAAYGTVENWVRGFTVTQAMVDANGGEPITVPDVGTWTDGVFTPATFTVGDYVPGIGTSPRPYRVNSDVDVPELLHQVANSWNPYSDGSMPSGHTNSAWTASLGLAFLVPQEMQSQLTRASELGYDRILAGEHSPLDVIAGRMIAEAIAATNIYSALYDENGNRLDWTDPANTEAYAVYTAYTETQAYLAEACGTTTVDECIAKGGDGTAVAYGTSEQNKADFLYRMTYGFAPTSDTYRMAVSDVPVQAQVLLLTRFPYLSDEQRLEILASTALDADYPLISGNTYDGWGKLNLYDAADGYGYFENDVAVTMDASLGGYNAADSWANDIAGAGGLTKNGTGKLTLSGNDTYTGDTVVNGGILAIDGSIVSDVTVNDGGALRGVGAIGGSVTVADGGTLAPGNSPGTLTVANSVTLSDGSVSEFDIDGTGTEIGAGNYSRLELVGTDSVYTANGTLVPLLRGITGDATNSYTPDIGTQFQIVTAEGGVEGSYDGLTQPDGLATGTRFDTIYGSSDLRLVVTPTEYESYASNGNAANVAAAIDADRPAAGVRLEGSAEAFYDALYGLGASDIASSLTDLSPTAYADALVVNRDSWYAGSEAVDRAIEARRGASVDPTMQSAEQHGMNAWFTALGQKATIDGDGAPGYDQTLGGIVVGLDGEIGEGLVLGASLGYVNQDADIDNGAKVSGNALQARLYGTYHDGIGFIDGQIGIGYTDGEVKRSVAGFGRMEGDADAASYGGEIRAGVDFGNDVTRIEPSVALRGVSVRLDGTDESGAAGVSIDDETYGSFQTVVGASLSHRFDLAGNMSLTPSASLGWSHEFADTNGKVDAAFAGASAASFSASGPSLGRDAALVGVSAQLDTGTSATVYAAYQGAFSKHESAHNFSAGLKFSW</sequence>
<dbReference type="InterPro" id="IPR011050">
    <property type="entry name" value="Pectin_lyase_fold/virulence"/>
</dbReference>
<dbReference type="SMART" id="SM00869">
    <property type="entry name" value="Autotransporter"/>
    <property type="match status" value="1"/>
</dbReference>
<dbReference type="Pfam" id="PF01569">
    <property type="entry name" value="PAP2"/>
    <property type="match status" value="1"/>
</dbReference>
<dbReference type="NCBIfam" id="TIGR02601">
    <property type="entry name" value="autotrns_rpt"/>
    <property type="match status" value="1"/>
</dbReference>
<dbReference type="InterPro" id="IPR051551">
    <property type="entry name" value="Autotransporter_adhesion"/>
</dbReference>
<dbReference type="SUPFAM" id="SSF48317">
    <property type="entry name" value="Acid phosphatase/Vanadium-dependent haloperoxidase"/>
    <property type="match status" value="1"/>
</dbReference>
<dbReference type="InterPro" id="IPR013425">
    <property type="entry name" value="Autotrns_rpt"/>
</dbReference>
<name>A0ABS4BN03_9HYPH</name>
<dbReference type="InterPro" id="IPR036938">
    <property type="entry name" value="PAP2/HPO_sf"/>
</dbReference>
<evidence type="ECO:0000259" key="3">
    <source>
        <dbReference type="PROSITE" id="PS51208"/>
    </source>
</evidence>
<protein>
    <submittedName>
        <fullName evidence="4">Autotransporter domain-containing protein</fullName>
    </submittedName>
</protein>
<proteinExistence type="predicted"/>
<dbReference type="EMBL" id="JAGJCF010000024">
    <property type="protein sequence ID" value="MBP0618055.1"/>
    <property type="molecule type" value="Genomic_DNA"/>
</dbReference>
<feature type="signal peptide" evidence="2">
    <location>
        <begin position="1"/>
        <end position="23"/>
    </location>
</feature>
<dbReference type="InterPro" id="IPR036709">
    <property type="entry name" value="Autotransporte_beta_dom_sf"/>
</dbReference>
<evidence type="ECO:0000256" key="2">
    <source>
        <dbReference type="SAM" id="SignalP"/>
    </source>
</evidence>
<dbReference type="InterPro" id="IPR006315">
    <property type="entry name" value="OM_autotransptr_brl_dom"/>
</dbReference>
<dbReference type="PANTHER" id="PTHR35037">
    <property type="entry name" value="C-TERMINAL REGION OF AIDA-LIKE PROTEIN"/>
    <property type="match status" value="1"/>
</dbReference>
<dbReference type="Pfam" id="PF03797">
    <property type="entry name" value="Autotransporter"/>
    <property type="match status" value="1"/>
</dbReference>
<evidence type="ECO:0000256" key="1">
    <source>
        <dbReference type="ARBA" id="ARBA00022729"/>
    </source>
</evidence>
<keyword evidence="5" id="KW-1185">Reference proteome</keyword>
<gene>
    <name evidence="4" type="ORF">J6595_20940</name>
</gene>
<dbReference type="RefSeq" id="WP_209597427.1">
    <property type="nucleotide sequence ID" value="NZ_JAGJCF010000024.1"/>
</dbReference>
<dbReference type="SUPFAM" id="SSF51126">
    <property type="entry name" value="Pectin lyase-like"/>
    <property type="match status" value="1"/>
</dbReference>
<dbReference type="SUPFAM" id="SSF103515">
    <property type="entry name" value="Autotransporter"/>
    <property type="match status" value="1"/>
</dbReference>
<dbReference type="InterPro" id="IPR005546">
    <property type="entry name" value="Autotransporte_beta"/>
</dbReference>
<dbReference type="SMART" id="SM00014">
    <property type="entry name" value="acidPPc"/>
    <property type="match status" value="1"/>
</dbReference>
<dbReference type="PROSITE" id="PS51208">
    <property type="entry name" value="AUTOTRANSPORTER"/>
    <property type="match status" value="1"/>
</dbReference>
<dbReference type="Gene3D" id="2.40.128.130">
    <property type="entry name" value="Autotransporter beta-domain"/>
    <property type="match status" value="1"/>
</dbReference>
<dbReference type="Pfam" id="PF12951">
    <property type="entry name" value="PATR"/>
    <property type="match status" value="1"/>
</dbReference>
<accession>A0ABS4BN03</accession>
<dbReference type="InterPro" id="IPR000326">
    <property type="entry name" value="PAP2/HPO"/>
</dbReference>
<organism evidence="4 5">
    <name type="scientific">Jiella mangrovi</name>
    <dbReference type="NCBI Taxonomy" id="2821407"/>
    <lineage>
        <taxon>Bacteria</taxon>
        <taxon>Pseudomonadati</taxon>
        <taxon>Pseudomonadota</taxon>
        <taxon>Alphaproteobacteria</taxon>
        <taxon>Hyphomicrobiales</taxon>
        <taxon>Aurantimonadaceae</taxon>
        <taxon>Jiella</taxon>
    </lineage>
</organism>
<feature type="chain" id="PRO_5045167125" evidence="2">
    <location>
        <begin position="24"/>
        <end position="1128"/>
    </location>
</feature>